<dbReference type="InterPro" id="IPR006091">
    <property type="entry name" value="Acyl-CoA_Oxase/DH_mid-dom"/>
</dbReference>
<dbReference type="STRING" id="402881.Plav_2205"/>
<dbReference type="GO" id="GO:0050660">
    <property type="term" value="F:flavin adenine dinucleotide binding"/>
    <property type="evidence" value="ECO:0007669"/>
    <property type="project" value="InterPro"/>
</dbReference>
<dbReference type="Pfam" id="PF00441">
    <property type="entry name" value="Acyl-CoA_dh_1"/>
    <property type="match status" value="1"/>
</dbReference>
<dbReference type="Pfam" id="PF02771">
    <property type="entry name" value="Acyl-CoA_dh_N"/>
    <property type="match status" value="1"/>
</dbReference>
<dbReference type="InterPro" id="IPR036250">
    <property type="entry name" value="AcylCo_DH-like_C"/>
</dbReference>
<dbReference type="eggNOG" id="COG1960">
    <property type="taxonomic scope" value="Bacteria"/>
</dbReference>
<dbReference type="InterPro" id="IPR013786">
    <property type="entry name" value="AcylCoA_DH/ox_N"/>
</dbReference>
<keyword evidence="5 6" id="KW-0560">Oxidoreductase</keyword>
<evidence type="ECO:0000256" key="7">
    <source>
        <dbReference type="SAM" id="MobiDB-lite"/>
    </source>
</evidence>
<evidence type="ECO:0000259" key="9">
    <source>
        <dbReference type="Pfam" id="PF02770"/>
    </source>
</evidence>
<evidence type="ECO:0000259" key="10">
    <source>
        <dbReference type="Pfam" id="PF02771"/>
    </source>
</evidence>
<evidence type="ECO:0000259" key="8">
    <source>
        <dbReference type="Pfam" id="PF00441"/>
    </source>
</evidence>
<feature type="region of interest" description="Disordered" evidence="7">
    <location>
        <begin position="22"/>
        <end position="41"/>
    </location>
</feature>
<feature type="domain" description="Acyl-CoA dehydrogenase/oxidase C-terminal" evidence="8">
    <location>
        <begin position="234"/>
        <end position="393"/>
    </location>
</feature>
<evidence type="ECO:0000256" key="3">
    <source>
        <dbReference type="ARBA" id="ARBA00022630"/>
    </source>
</evidence>
<comment type="cofactor">
    <cofactor evidence="1 6">
        <name>FAD</name>
        <dbReference type="ChEBI" id="CHEBI:57692"/>
    </cofactor>
</comment>
<evidence type="ECO:0000256" key="4">
    <source>
        <dbReference type="ARBA" id="ARBA00022827"/>
    </source>
</evidence>
<dbReference type="GO" id="GO:0005886">
    <property type="term" value="C:plasma membrane"/>
    <property type="evidence" value="ECO:0007669"/>
    <property type="project" value="TreeGrafter"/>
</dbReference>
<dbReference type="PANTHER" id="PTHR43292">
    <property type="entry name" value="ACYL-COA DEHYDROGENASE"/>
    <property type="match status" value="1"/>
</dbReference>
<feature type="domain" description="Acyl-CoA dehydrogenase/oxidase N-terminal" evidence="10">
    <location>
        <begin position="4"/>
        <end position="125"/>
    </location>
</feature>
<dbReference type="AlphaFoldDB" id="A7HV86"/>
<dbReference type="HOGENOM" id="CLU_018204_9_0_5"/>
<dbReference type="SUPFAM" id="SSF56645">
    <property type="entry name" value="Acyl-CoA dehydrogenase NM domain-like"/>
    <property type="match status" value="1"/>
</dbReference>
<dbReference type="Gene3D" id="1.10.540.10">
    <property type="entry name" value="Acyl-CoA dehydrogenase/oxidase, N-terminal domain"/>
    <property type="match status" value="1"/>
</dbReference>
<keyword evidence="4 6" id="KW-0274">FAD</keyword>
<dbReference type="InterPro" id="IPR046373">
    <property type="entry name" value="Acyl-CoA_Oxase/DH_mid-dom_sf"/>
</dbReference>
<name>A7HV86_PARL1</name>
<dbReference type="Gene3D" id="2.40.110.10">
    <property type="entry name" value="Butyryl-CoA Dehydrogenase, subunit A, domain 2"/>
    <property type="match status" value="1"/>
</dbReference>
<evidence type="ECO:0000313" key="11">
    <source>
        <dbReference type="EMBL" id="ABS63819.1"/>
    </source>
</evidence>
<dbReference type="Proteomes" id="UP000006377">
    <property type="component" value="Chromosome"/>
</dbReference>
<dbReference type="Gene3D" id="1.20.140.10">
    <property type="entry name" value="Butyryl-CoA Dehydrogenase, subunit A, domain 3"/>
    <property type="match status" value="1"/>
</dbReference>
<dbReference type="InterPro" id="IPR009075">
    <property type="entry name" value="AcylCo_DH/oxidase_C"/>
</dbReference>
<feature type="domain" description="Acyl-CoA oxidase/dehydrogenase middle" evidence="9">
    <location>
        <begin position="129"/>
        <end position="222"/>
    </location>
</feature>
<proteinExistence type="inferred from homology"/>
<dbReference type="KEGG" id="pla:Plav_2205"/>
<keyword evidence="12" id="KW-1185">Reference proteome</keyword>
<dbReference type="SUPFAM" id="SSF47203">
    <property type="entry name" value="Acyl-CoA dehydrogenase C-terminal domain-like"/>
    <property type="match status" value="1"/>
</dbReference>
<dbReference type="InterPro" id="IPR037069">
    <property type="entry name" value="AcylCoA_DH/ox_N_sf"/>
</dbReference>
<organism evidence="11 12">
    <name type="scientific">Parvibaculum lavamentivorans (strain DS-1 / DSM 13023 / NCIMB 13966)</name>
    <dbReference type="NCBI Taxonomy" id="402881"/>
    <lineage>
        <taxon>Bacteria</taxon>
        <taxon>Pseudomonadati</taxon>
        <taxon>Pseudomonadota</taxon>
        <taxon>Alphaproteobacteria</taxon>
        <taxon>Hyphomicrobiales</taxon>
        <taxon>Parvibaculaceae</taxon>
        <taxon>Parvibaculum</taxon>
    </lineage>
</organism>
<comment type="similarity">
    <text evidence="2 6">Belongs to the acyl-CoA dehydrogenase family.</text>
</comment>
<reference evidence="11 12" key="1">
    <citation type="journal article" date="2011" name="Stand. Genomic Sci.">
        <title>Complete genome sequence of Parvibaculum lavamentivorans type strain (DS-1(T)).</title>
        <authorList>
            <person name="Schleheck D."/>
            <person name="Weiss M."/>
            <person name="Pitluck S."/>
            <person name="Bruce D."/>
            <person name="Land M.L."/>
            <person name="Han S."/>
            <person name="Saunders E."/>
            <person name="Tapia R."/>
            <person name="Detter C."/>
            <person name="Brettin T."/>
            <person name="Han J."/>
            <person name="Woyke T."/>
            <person name="Goodwin L."/>
            <person name="Pennacchio L."/>
            <person name="Nolan M."/>
            <person name="Cook A.M."/>
            <person name="Kjelleberg S."/>
            <person name="Thomas T."/>
        </authorList>
    </citation>
    <scope>NUCLEOTIDE SEQUENCE [LARGE SCALE GENOMIC DNA]</scope>
    <source>
        <strain evidence="12">DS-1 / DSM 13023 / NCIMB 13966</strain>
    </source>
</reference>
<evidence type="ECO:0000256" key="5">
    <source>
        <dbReference type="ARBA" id="ARBA00023002"/>
    </source>
</evidence>
<dbReference type="OrthoDB" id="6184213at2"/>
<dbReference type="PANTHER" id="PTHR43292:SF3">
    <property type="entry name" value="ACYL-COA DEHYDROGENASE FADE29"/>
    <property type="match status" value="1"/>
</dbReference>
<dbReference type="Pfam" id="PF02770">
    <property type="entry name" value="Acyl-CoA_dh_M"/>
    <property type="match status" value="1"/>
</dbReference>
<accession>A7HV86</accession>
<evidence type="ECO:0000256" key="2">
    <source>
        <dbReference type="ARBA" id="ARBA00009347"/>
    </source>
</evidence>
<evidence type="ECO:0000313" key="12">
    <source>
        <dbReference type="Proteomes" id="UP000006377"/>
    </source>
</evidence>
<dbReference type="EMBL" id="CP000774">
    <property type="protein sequence ID" value="ABS63819.1"/>
    <property type="molecule type" value="Genomic_DNA"/>
</dbReference>
<dbReference type="GO" id="GO:0016627">
    <property type="term" value="F:oxidoreductase activity, acting on the CH-CH group of donors"/>
    <property type="evidence" value="ECO:0007669"/>
    <property type="project" value="InterPro"/>
</dbReference>
<evidence type="ECO:0000256" key="6">
    <source>
        <dbReference type="RuleBase" id="RU362125"/>
    </source>
</evidence>
<gene>
    <name evidence="11" type="ordered locus">Plav_2205</name>
</gene>
<protein>
    <submittedName>
        <fullName evidence="11">Acyl-CoA dehydrogenase domain protein</fullName>
    </submittedName>
</protein>
<evidence type="ECO:0000256" key="1">
    <source>
        <dbReference type="ARBA" id="ARBA00001974"/>
    </source>
</evidence>
<dbReference type="RefSeq" id="WP_012111124.1">
    <property type="nucleotide sequence ID" value="NC_009719.1"/>
</dbReference>
<dbReference type="InterPro" id="IPR052161">
    <property type="entry name" value="Mycobact_Acyl-CoA_DH"/>
</dbReference>
<dbReference type="FunFam" id="2.40.110.10:FF:000011">
    <property type="entry name" value="Acyl-CoA dehydrogenase FadE34"/>
    <property type="match status" value="1"/>
</dbReference>
<dbReference type="InterPro" id="IPR009100">
    <property type="entry name" value="AcylCoA_DH/oxidase_NM_dom_sf"/>
</dbReference>
<sequence length="397" mass="44026">MEALEKFRKETRAWLEENCPASMRTPMPEEETPWGGRNAKWPNPDSKVWLDRMASRGWTAPTWPKEYGGGGLSKEENLVLQQEMRRLKARAPLSSFGIWMLGPALLEFASEEQKKEHLPKIVRGEIRWCQGYSEPGAGSDLAGLQTKCEDKGDHYLVNGQKIWTSYADKADWIFCLVRTDPTTKHDGISFLLFDMMSPGVEARPISMISGASPFCETFFTDVKVPKENLVGQLNKGWTIAKRLLQHEREMISGMGLGGAGSGAGLGGLEQVAKEYYGEADGRIASPSLRDHITRQKMDGKAFALTLQRSAEEAKAGQGPGAATSIFKYYGTELNKRRFELLLEVMGTKALGWEGEGFDENEIGVTRSWLRSKGNSIEGGTSEVQLNVVSKRVLGLPD</sequence>
<keyword evidence="3 6" id="KW-0285">Flavoprotein</keyword>